<protein>
    <submittedName>
        <fullName evidence="3">StbA family protein</fullName>
    </submittedName>
</protein>
<dbReference type="InterPro" id="IPR049067">
    <property type="entry name" value="MreB-like_C"/>
</dbReference>
<name>A0A0U5FCN4_XANCI</name>
<dbReference type="InterPro" id="IPR056367">
    <property type="entry name" value="ASKHA_NBD_ParM_R1-like"/>
</dbReference>
<comment type="caution">
    <text evidence="3">The sequence shown here is derived from an EMBL/GenBank/DDBJ whole genome shotgun (WGS) entry which is preliminary data.</text>
</comment>
<dbReference type="InterPro" id="IPR009440">
    <property type="entry name" value="ParM/StbA_N"/>
</dbReference>
<dbReference type="RefSeq" id="WP_058958814.1">
    <property type="nucleotide sequence ID" value="NZ_CP020883.1"/>
</dbReference>
<dbReference type="InterPro" id="IPR043129">
    <property type="entry name" value="ATPase_NBD"/>
</dbReference>
<evidence type="ECO:0000313" key="3">
    <source>
        <dbReference type="EMBL" id="CEG14773.1"/>
    </source>
</evidence>
<dbReference type="Pfam" id="PF21522">
    <property type="entry name" value="MreB-like_C"/>
    <property type="match status" value="1"/>
</dbReference>
<feature type="domain" description="Actin homologue MreB-like C-terminal" evidence="2">
    <location>
        <begin position="183"/>
        <end position="305"/>
    </location>
</feature>
<dbReference type="Gene3D" id="3.30.420.40">
    <property type="match status" value="2"/>
</dbReference>
<dbReference type="CDD" id="cd24022">
    <property type="entry name" value="ASKHA_NBD_ParM_R1-like"/>
    <property type="match status" value="1"/>
</dbReference>
<proteinExistence type="predicted"/>
<dbReference type="EMBL" id="CCXZ01000025">
    <property type="protein sequence ID" value="CEG14773.1"/>
    <property type="molecule type" value="Genomic_DNA"/>
</dbReference>
<evidence type="ECO:0000259" key="1">
    <source>
        <dbReference type="Pfam" id="PF06406"/>
    </source>
</evidence>
<dbReference type="Proteomes" id="UP000052230">
    <property type="component" value="Unassembled WGS sequence"/>
</dbReference>
<dbReference type="Pfam" id="PF06406">
    <property type="entry name" value="StbA_N"/>
    <property type="match status" value="1"/>
</dbReference>
<evidence type="ECO:0000313" key="4">
    <source>
        <dbReference type="Proteomes" id="UP000052230"/>
    </source>
</evidence>
<sequence>MSQKPSYVGVDDGHYAIKVVTESGKTFSVPSRARSGKHLLSWQENDGDGGFYTTQEGRTYTVNKHLTNYEDTRFKEYPKSPLNRVLVHHALREAGFGGKEVIIATGLPVSYYYLANGSRDDALINAKVDNLKRGVTCGLHPMAKIKKNVVATEAIAAYFDQLMDLDGNTTPEYDQLAEATVGVIDIGGKTTDCAVIFPGGEQVDADRSGSGDYGVLLLNDTVESRLRVLFDLDLVPPRLIEQAITHGIVKIAGEEHDVRDMIKAEKDSLAERIMSTVRTKIGGGKDLDFVLFVGGGALVMREQLAKHYPHSRFPDSPVYANARGMLKIAKYVFGGEE</sequence>
<organism evidence="3 4">
    <name type="scientific">Xanthomonas citri pv. citri</name>
    <dbReference type="NCBI Taxonomy" id="611301"/>
    <lineage>
        <taxon>Bacteria</taxon>
        <taxon>Pseudomonadati</taxon>
        <taxon>Pseudomonadota</taxon>
        <taxon>Gammaproteobacteria</taxon>
        <taxon>Lysobacterales</taxon>
        <taxon>Lysobacteraceae</taxon>
        <taxon>Xanthomonas</taxon>
    </lineage>
</organism>
<reference evidence="3 4" key="1">
    <citation type="submission" date="2014-09" db="EMBL/GenBank/DDBJ databases">
        <authorList>
            <person name="Regsiter A."/>
        </authorList>
    </citation>
    <scope>NUCLEOTIDE SEQUENCE [LARGE SCALE GENOMIC DNA]</scope>
</reference>
<dbReference type="SUPFAM" id="SSF53067">
    <property type="entry name" value="Actin-like ATPase domain"/>
    <property type="match status" value="2"/>
</dbReference>
<keyword evidence="4" id="KW-1185">Reference proteome</keyword>
<accession>A0A0U5FCN4</accession>
<feature type="domain" description="Plasmid segregation protein ParM/StbA N-terminal" evidence="1">
    <location>
        <begin position="8"/>
        <end position="161"/>
    </location>
</feature>
<gene>
    <name evidence="3" type="ORF">XAC3562_1200096</name>
</gene>
<dbReference type="AlphaFoldDB" id="A0A0U5FCN4"/>
<evidence type="ECO:0000259" key="2">
    <source>
        <dbReference type="Pfam" id="PF21522"/>
    </source>
</evidence>